<comment type="caution">
    <text evidence="1">The sequence shown here is derived from an EMBL/GenBank/DDBJ whole genome shotgun (WGS) entry which is preliminary data.</text>
</comment>
<protein>
    <submittedName>
        <fullName evidence="1">Uncharacterized protein</fullName>
    </submittedName>
</protein>
<reference evidence="2" key="1">
    <citation type="journal article" date="2019" name="Int. J. Syst. Evol. Microbiol.">
        <title>The Global Catalogue of Microorganisms (GCM) 10K type strain sequencing project: providing services to taxonomists for standard genome sequencing and annotation.</title>
        <authorList>
            <consortium name="The Broad Institute Genomics Platform"/>
            <consortium name="The Broad Institute Genome Sequencing Center for Infectious Disease"/>
            <person name="Wu L."/>
            <person name="Ma J."/>
        </authorList>
    </citation>
    <scope>NUCLEOTIDE SEQUENCE [LARGE SCALE GENOMIC DNA]</scope>
    <source>
        <strain evidence="2">CGMCC 1.15774</strain>
    </source>
</reference>
<gene>
    <name evidence="1" type="ORF">ACFOWS_13880</name>
</gene>
<proteinExistence type="predicted"/>
<organism evidence="1 2">
    <name type="scientific">Flagellimonas marina</name>
    <dbReference type="NCBI Taxonomy" id="1775168"/>
    <lineage>
        <taxon>Bacteria</taxon>
        <taxon>Pseudomonadati</taxon>
        <taxon>Bacteroidota</taxon>
        <taxon>Flavobacteriia</taxon>
        <taxon>Flavobacteriales</taxon>
        <taxon>Flavobacteriaceae</taxon>
        <taxon>Flagellimonas</taxon>
    </lineage>
</organism>
<dbReference type="RefSeq" id="WP_379765595.1">
    <property type="nucleotide sequence ID" value="NZ_JBHSCL010000007.1"/>
</dbReference>
<evidence type="ECO:0000313" key="1">
    <source>
        <dbReference type="EMBL" id="MFC4221236.1"/>
    </source>
</evidence>
<feature type="non-terminal residue" evidence="1">
    <location>
        <position position="1"/>
    </location>
</feature>
<accession>A0ABV8PRD9</accession>
<sequence>LLFNNYAVYCNMYMNFFLKSPEKKLALRPKSLPENAQPYQLSGCKYKKVIFSPQIVLPYFFSKKTHKTISSCLSS</sequence>
<evidence type="ECO:0000313" key="2">
    <source>
        <dbReference type="Proteomes" id="UP001595841"/>
    </source>
</evidence>
<dbReference type="Proteomes" id="UP001595841">
    <property type="component" value="Unassembled WGS sequence"/>
</dbReference>
<keyword evidence="2" id="KW-1185">Reference proteome</keyword>
<name>A0ABV8PRD9_9FLAO</name>
<dbReference type="EMBL" id="JBHSCL010000007">
    <property type="protein sequence ID" value="MFC4221236.1"/>
    <property type="molecule type" value="Genomic_DNA"/>
</dbReference>